<protein>
    <recommendedName>
        <fullName evidence="3">LRRC37A/B like protein 1 C-terminal domain-containing protein</fullName>
    </recommendedName>
</protein>
<reference evidence="5" key="2">
    <citation type="submission" date="2025-08" db="UniProtKB">
        <authorList>
            <consortium name="RefSeq"/>
        </authorList>
    </citation>
    <scope>IDENTIFICATION</scope>
</reference>
<feature type="region of interest" description="Disordered" evidence="1">
    <location>
        <begin position="260"/>
        <end position="321"/>
    </location>
</feature>
<name>A0A6J0UIJ6_9SAUR</name>
<gene>
    <name evidence="5" type="primary">LOC110085076</name>
</gene>
<evidence type="ECO:0000313" key="5">
    <source>
        <dbReference type="RefSeq" id="XP_020660561.2"/>
    </source>
</evidence>
<feature type="region of interest" description="Disordered" evidence="1">
    <location>
        <begin position="529"/>
        <end position="555"/>
    </location>
</feature>
<dbReference type="PANTHER" id="PTHR23045:SF9">
    <property type="entry name" value="LEUCINE RICH REPEAT CONTAINING 37A-RELATED"/>
    <property type="match status" value="1"/>
</dbReference>
<feature type="compositionally biased region" description="Acidic residues" evidence="1">
    <location>
        <begin position="684"/>
        <end position="693"/>
    </location>
</feature>
<dbReference type="Pfam" id="PF14914">
    <property type="entry name" value="LRRC37AB_C"/>
    <property type="match status" value="1"/>
</dbReference>
<keyword evidence="2" id="KW-0472">Membrane</keyword>
<keyword evidence="2" id="KW-1133">Transmembrane helix</keyword>
<proteinExistence type="predicted"/>
<dbReference type="Proteomes" id="UP001652642">
    <property type="component" value="Chromosome 2"/>
</dbReference>
<keyword evidence="2" id="KW-0812">Transmembrane</keyword>
<dbReference type="PANTHER" id="PTHR23045">
    <property type="entry name" value="LEUCINE-RICH REPEAT-CONTAINING PROTEIN 37A"/>
    <property type="match status" value="1"/>
</dbReference>
<evidence type="ECO:0000256" key="1">
    <source>
        <dbReference type="SAM" id="MobiDB-lite"/>
    </source>
</evidence>
<feature type="domain" description="LRRC37A/B like protein 1 C-terminal" evidence="3">
    <location>
        <begin position="390"/>
        <end position="525"/>
    </location>
</feature>
<evidence type="ECO:0000259" key="3">
    <source>
        <dbReference type="Pfam" id="PF14914"/>
    </source>
</evidence>
<evidence type="ECO:0000313" key="4">
    <source>
        <dbReference type="Proteomes" id="UP001652642"/>
    </source>
</evidence>
<dbReference type="InterPro" id="IPR029423">
    <property type="entry name" value="LRRC37AB_C"/>
</dbReference>
<sequence>MQNEVMKVLETRKQNTRTTLTVLPEKPLQDNSTLSLAVTQGLSHFGIHFHNLTPHIFTTVKQLSNLKADDFMDVTWADKSDLKKLYLLAKLLQAALKEKIAEYEKESQGTEGQKEAPTQVSVQFEVPVIRLKRYREEVKREKWFGKISSEREPFPGMGTEFPKAVIRQDAEQQDSLDLHRGTQSRQKKLAWSLEHQSAASLLRPQRGVFQSSGKRSVSEAVTGAPSLTASIVMDENAADDLTGRVVIILKHSKKLRKPINEVFQPTVRKQEEETSGSQQAPSESPPGRSSDTENTEDLVSGNTPSGENSENLLPGNKPDSQTLQKDQEFLRLMQKENKPQMPAAGTGTLNELSPDITLSQDTRWEHHEQPTTASPQATSLQSGGDYLLQGSLFEAEVNKRLEPLIPNVPVRNLISHVIRILKMDCTKPDIQMACAKLISKTGLLMKLFSDRENIKETYSLWQGGNMSTARPSNEGKPSDEISRQGILEYGYNSKLLLAISLTAVIMVIIAVICLIEICSHRSAKAREGTSDEKWSFLGRRKKSTPEKQSSVASSLDKPMWLEDMYRPVDNTQRKSMVDKLHDADSSDEEDIFNRASARASLISEPPPMEKRSSIKIEAAAPPPPPEEPLVKKASSKKLAPPPPAAAEPPPSEEATGEASSPKTAPSGDEGSEGTEGTSKKPSSEEEEEEEEED</sequence>
<feature type="region of interest" description="Disordered" evidence="1">
    <location>
        <begin position="597"/>
        <end position="693"/>
    </location>
</feature>
<dbReference type="AlphaFoldDB" id="A0A6J0UIJ6"/>
<dbReference type="GeneID" id="110085076"/>
<dbReference type="KEGG" id="pvt:110085076"/>
<feature type="transmembrane region" description="Helical" evidence="2">
    <location>
        <begin position="495"/>
        <end position="517"/>
    </location>
</feature>
<keyword evidence="4" id="KW-1185">Reference proteome</keyword>
<reference evidence="4" key="1">
    <citation type="submission" date="2025-05" db="UniProtKB">
        <authorList>
            <consortium name="RefSeq"/>
        </authorList>
    </citation>
    <scope>NUCLEOTIDE SEQUENCE [LARGE SCALE GENOMIC DNA]</scope>
</reference>
<dbReference type="InParanoid" id="A0A6J0UIJ6"/>
<feature type="compositionally biased region" description="Polar residues" evidence="1">
    <location>
        <begin position="300"/>
        <end position="311"/>
    </location>
</feature>
<dbReference type="OrthoDB" id="9043009at2759"/>
<feature type="compositionally biased region" description="Low complexity" evidence="1">
    <location>
        <begin position="652"/>
        <end position="661"/>
    </location>
</feature>
<accession>A0A6J0UIJ6</accession>
<organism evidence="4 5">
    <name type="scientific">Pogona vitticeps</name>
    <name type="common">central bearded dragon</name>
    <dbReference type="NCBI Taxonomy" id="103695"/>
    <lineage>
        <taxon>Eukaryota</taxon>
        <taxon>Metazoa</taxon>
        <taxon>Chordata</taxon>
        <taxon>Craniata</taxon>
        <taxon>Vertebrata</taxon>
        <taxon>Euteleostomi</taxon>
        <taxon>Lepidosauria</taxon>
        <taxon>Squamata</taxon>
        <taxon>Bifurcata</taxon>
        <taxon>Unidentata</taxon>
        <taxon>Episquamata</taxon>
        <taxon>Toxicofera</taxon>
        <taxon>Iguania</taxon>
        <taxon>Acrodonta</taxon>
        <taxon>Agamidae</taxon>
        <taxon>Amphibolurinae</taxon>
        <taxon>Pogona</taxon>
    </lineage>
</organism>
<dbReference type="RefSeq" id="XP_020660561.2">
    <property type="nucleotide sequence ID" value="XM_020804902.2"/>
</dbReference>
<feature type="compositionally biased region" description="Pro residues" evidence="1">
    <location>
        <begin position="639"/>
        <end position="651"/>
    </location>
</feature>
<dbReference type="InterPro" id="IPR015753">
    <property type="entry name" value="LRRC37"/>
</dbReference>
<evidence type="ECO:0000256" key="2">
    <source>
        <dbReference type="SAM" id="Phobius"/>
    </source>
</evidence>